<dbReference type="SUPFAM" id="SSF69618">
    <property type="entry name" value="HemD-like"/>
    <property type="match status" value="1"/>
</dbReference>
<comment type="pathway">
    <text evidence="1 9">Porphyrin-containing compound metabolism; protoporphyrin-IX biosynthesis; coproporphyrinogen-III from 5-aminolevulinate: step 3/4.</text>
</comment>
<comment type="similarity">
    <text evidence="2 9">Belongs to the uroporphyrinogen-III synthase family.</text>
</comment>
<dbReference type="Proteomes" id="UP000664096">
    <property type="component" value="Unassembled WGS sequence"/>
</dbReference>
<evidence type="ECO:0000256" key="4">
    <source>
        <dbReference type="ARBA" id="ARBA00023239"/>
    </source>
</evidence>
<gene>
    <name evidence="11" type="ORF">JF539_26800</name>
</gene>
<organism evidence="11 12">
    <name type="scientific">Roseibium aggregatum</name>
    <dbReference type="NCBI Taxonomy" id="187304"/>
    <lineage>
        <taxon>Bacteria</taxon>
        <taxon>Pseudomonadati</taxon>
        <taxon>Pseudomonadota</taxon>
        <taxon>Alphaproteobacteria</taxon>
        <taxon>Hyphomicrobiales</taxon>
        <taxon>Stappiaceae</taxon>
        <taxon>Roseibium</taxon>
    </lineage>
</organism>
<keyword evidence="5 9" id="KW-0627">Porphyrin biosynthesis</keyword>
<name>A0A939J758_9HYPH</name>
<evidence type="ECO:0000256" key="1">
    <source>
        <dbReference type="ARBA" id="ARBA00004772"/>
    </source>
</evidence>
<dbReference type="GO" id="GO:0004852">
    <property type="term" value="F:uroporphyrinogen-III synthase activity"/>
    <property type="evidence" value="ECO:0007669"/>
    <property type="project" value="UniProtKB-UniRule"/>
</dbReference>
<dbReference type="GO" id="GO:0006782">
    <property type="term" value="P:protoporphyrinogen IX biosynthetic process"/>
    <property type="evidence" value="ECO:0007669"/>
    <property type="project" value="UniProtKB-UniRule"/>
</dbReference>
<comment type="function">
    <text evidence="6 9">Catalyzes cyclization of the linear tetrapyrrole, hydroxymethylbilane, to the macrocyclic uroporphyrinogen III.</text>
</comment>
<dbReference type="InterPro" id="IPR036108">
    <property type="entry name" value="4pyrrol_syn_uPrphyn_synt_sf"/>
</dbReference>
<proteinExistence type="inferred from homology"/>
<dbReference type="PANTHER" id="PTHR38042:SF1">
    <property type="entry name" value="UROPORPHYRINOGEN-III SYNTHASE, CHLOROPLASTIC"/>
    <property type="match status" value="1"/>
</dbReference>
<dbReference type="PANTHER" id="PTHR38042">
    <property type="entry name" value="UROPORPHYRINOGEN-III SYNTHASE, CHLOROPLASTIC"/>
    <property type="match status" value="1"/>
</dbReference>
<dbReference type="Gene3D" id="3.40.50.10090">
    <property type="match status" value="2"/>
</dbReference>
<comment type="caution">
    <text evidence="11">The sequence shown here is derived from an EMBL/GenBank/DDBJ whole genome shotgun (WGS) entry which is preliminary data.</text>
</comment>
<evidence type="ECO:0000256" key="6">
    <source>
        <dbReference type="ARBA" id="ARBA00037589"/>
    </source>
</evidence>
<evidence type="ECO:0000256" key="7">
    <source>
        <dbReference type="ARBA" id="ARBA00040167"/>
    </source>
</evidence>
<dbReference type="EMBL" id="JAEKJZ010000009">
    <property type="protein sequence ID" value="MBN9673995.1"/>
    <property type="molecule type" value="Genomic_DNA"/>
</dbReference>
<evidence type="ECO:0000313" key="12">
    <source>
        <dbReference type="Proteomes" id="UP000664096"/>
    </source>
</evidence>
<protein>
    <recommendedName>
        <fullName evidence="7 9">Uroporphyrinogen-III synthase</fullName>
        <ecNumber evidence="3 9">4.2.1.75</ecNumber>
    </recommendedName>
</protein>
<evidence type="ECO:0000259" key="10">
    <source>
        <dbReference type="Pfam" id="PF02602"/>
    </source>
</evidence>
<sequence>MRFLVTRPQPDCKRTADKLRAFGHIADEAPLLHFLPEAPEHFDLTGVAALAFSSRRAVSVVADHVQMPEVAGLPVFTVGQATASACRLAGFADVRTGEGDVAALGALISSRREDLASGAVLYPAARERAGDLEGILTKGGIACRTVVVYRMAPSTGLDGDLIARLNTSGYRGILIYSKRTAQTLADLLRSHRLEHIFSSVSIYAISRQAAEPLSGFKDVRIAATPNESAVLDLVLAEC</sequence>
<dbReference type="Pfam" id="PF02602">
    <property type="entry name" value="HEM4"/>
    <property type="match status" value="1"/>
</dbReference>
<dbReference type="EC" id="4.2.1.75" evidence="3 9"/>
<dbReference type="InterPro" id="IPR003754">
    <property type="entry name" value="4pyrrol_synth_uPrphyn_synth"/>
</dbReference>
<dbReference type="InterPro" id="IPR039793">
    <property type="entry name" value="UROS/Hem4"/>
</dbReference>
<reference evidence="11" key="1">
    <citation type="submission" date="2020-12" db="EMBL/GenBank/DDBJ databases">
        <title>Oil enriched cultivation method for isolating marine PHA-producing bacteria.</title>
        <authorList>
            <person name="Zheng W."/>
            <person name="Yu S."/>
            <person name="Huang Y."/>
        </authorList>
    </citation>
    <scope>NUCLEOTIDE SEQUENCE</scope>
    <source>
        <strain evidence="11">SY-2-12</strain>
    </source>
</reference>
<dbReference type="CDD" id="cd06578">
    <property type="entry name" value="HemD"/>
    <property type="match status" value="1"/>
</dbReference>
<dbReference type="GO" id="GO:0006780">
    <property type="term" value="P:uroporphyrinogen III biosynthetic process"/>
    <property type="evidence" value="ECO:0007669"/>
    <property type="project" value="UniProtKB-UniRule"/>
</dbReference>
<dbReference type="RefSeq" id="WP_207144295.1">
    <property type="nucleotide sequence ID" value="NZ_JAEKJZ010000009.1"/>
</dbReference>
<evidence type="ECO:0000256" key="9">
    <source>
        <dbReference type="RuleBase" id="RU366031"/>
    </source>
</evidence>
<keyword evidence="4 9" id="KW-0456">Lyase</keyword>
<evidence type="ECO:0000256" key="5">
    <source>
        <dbReference type="ARBA" id="ARBA00023244"/>
    </source>
</evidence>
<dbReference type="AlphaFoldDB" id="A0A939J758"/>
<accession>A0A939J758</accession>
<evidence type="ECO:0000256" key="8">
    <source>
        <dbReference type="ARBA" id="ARBA00048617"/>
    </source>
</evidence>
<evidence type="ECO:0000313" key="11">
    <source>
        <dbReference type="EMBL" id="MBN9673995.1"/>
    </source>
</evidence>
<evidence type="ECO:0000256" key="3">
    <source>
        <dbReference type="ARBA" id="ARBA00013109"/>
    </source>
</evidence>
<comment type="catalytic activity">
    <reaction evidence="8 9">
        <text>hydroxymethylbilane = uroporphyrinogen III + H2O</text>
        <dbReference type="Rhea" id="RHEA:18965"/>
        <dbReference type="ChEBI" id="CHEBI:15377"/>
        <dbReference type="ChEBI" id="CHEBI:57308"/>
        <dbReference type="ChEBI" id="CHEBI:57845"/>
        <dbReference type="EC" id="4.2.1.75"/>
    </reaction>
</comment>
<feature type="domain" description="Tetrapyrrole biosynthesis uroporphyrinogen III synthase" evidence="10">
    <location>
        <begin position="14"/>
        <end position="230"/>
    </location>
</feature>
<evidence type="ECO:0000256" key="2">
    <source>
        <dbReference type="ARBA" id="ARBA00008133"/>
    </source>
</evidence>